<gene>
    <name evidence="7" type="primary">rsrIM</name>
    <name evidence="7" type="ORF">p634-1_00225</name>
</gene>
<comment type="similarity">
    <text evidence="1 4">Belongs to the N(4)/N(6)-methyltransferase family.</text>
</comment>
<sequence>MRIAGLAYPGKKIIAMFKTTNIHGAQLVCADSLQFIKTIPDNSVNLIATDPPYFGVKANAWDNQWDSDADFLGWIDEFLAEFWRILAPNGSLYMFTGSRLASKIELLTRDRFNVLNHIIWAKPSGMWRGCHKESLRAYFPATERILFAEHYGASGYAKGQSGYASKCADLRKNIFSPLIDAFSLARRQLDISAADINSATGKQMCSHWFSYSQWRLPSLIDFNKLCELFRRKADSLGVPCPYPFNVDYSEHEKRYSDLKLHYEEVKKQYDDLKAQYESLRRPFHVTADVPYTDVWEFPPVQYYPGKHPCEKPAAMMEHIIKSSSRPGDIVADFFMGSGSTIKAALKLGRQAIGIEIEGERYLQTVDEVKKLFE</sequence>
<dbReference type="EMBL" id="MG692624">
    <property type="protein sequence ID" value="AVR61848.1"/>
    <property type="molecule type" value="Genomic_DNA"/>
</dbReference>
<name>A0A2R4AB30_ECOLX</name>
<protein>
    <recommendedName>
        <fullName evidence="4">Methyltransferase</fullName>
        <ecNumber evidence="4">2.1.1.-</ecNumber>
    </recommendedName>
</protein>
<reference evidence="7" key="1">
    <citation type="journal article" date="2018" name="Vet. Microbiol.">
        <title>Longitudinal study of Escherichia coli plasmid resistance to extended-spectrum cephalosporins in free-range broilers.</title>
        <authorList>
            <person name="Baron S."/>
            <person name="Le Devendec L."/>
            <person name="Touzain F."/>
            <person name="Jouy E."/>
            <person name="Lucas P."/>
            <person name="de Boisseson C."/>
            <person name="Larvor E."/>
            <person name="Kempf I."/>
        </authorList>
    </citation>
    <scope>NUCLEOTIDE SEQUENCE</scope>
    <source>
        <strain evidence="7">634-1</strain>
        <plasmid evidence="7">p634-1</plasmid>
    </source>
</reference>
<dbReference type="PRINTS" id="PR00508">
    <property type="entry name" value="S21N4MTFRASE"/>
</dbReference>
<dbReference type="AlphaFoldDB" id="A0A2R4AB30"/>
<dbReference type="InterPro" id="IPR001091">
    <property type="entry name" value="RM_Methyltransferase"/>
</dbReference>
<keyword evidence="7" id="KW-0614">Plasmid</keyword>
<organism evidence="7">
    <name type="scientific">Escherichia coli</name>
    <dbReference type="NCBI Taxonomy" id="562"/>
    <lineage>
        <taxon>Bacteria</taxon>
        <taxon>Pseudomonadati</taxon>
        <taxon>Pseudomonadota</taxon>
        <taxon>Gammaproteobacteria</taxon>
        <taxon>Enterobacterales</taxon>
        <taxon>Enterobacteriaceae</taxon>
        <taxon>Escherichia</taxon>
    </lineage>
</organism>
<dbReference type="InterPro" id="IPR002941">
    <property type="entry name" value="DNA_methylase_N4/N6"/>
</dbReference>
<dbReference type="Gene3D" id="3.40.50.150">
    <property type="entry name" value="Vaccinia Virus protein VP39"/>
    <property type="match status" value="1"/>
</dbReference>
<dbReference type="PROSITE" id="PS00092">
    <property type="entry name" value="N6_MTASE"/>
    <property type="match status" value="1"/>
</dbReference>
<accession>A0A2R4AB30</accession>
<keyword evidence="2 7" id="KW-0489">Methyltransferase</keyword>
<dbReference type="InterPro" id="IPR002052">
    <property type="entry name" value="DNA_methylase_N6_adenine_CS"/>
</dbReference>
<proteinExistence type="inferred from homology"/>
<dbReference type="GO" id="GO:0003677">
    <property type="term" value="F:DNA binding"/>
    <property type="evidence" value="ECO:0007669"/>
    <property type="project" value="InterPro"/>
</dbReference>
<dbReference type="InterPro" id="IPR029063">
    <property type="entry name" value="SAM-dependent_MTases_sf"/>
</dbReference>
<geneLocation type="plasmid" evidence="7">
    <name>p634-1</name>
</geneLocation>
<dbReference type="Pfam" id="PF01555">
    <property type="entry name" value="N6_N4_Mtase"/>
    <property type="match status" value="1"/>
</dbReference>
<dbReference type="EC" id="2.1.1.-" evidence="4"/>
<feature type="domain" description="DNA methylase N-4/N-6" evidence="6">
    <location>
        <begin position="44"/>
        <end position="361"/>
    </location>
</feature>
<dbReference type="GO" id="GO:0032259">
    <property type="term" value="P:methylation"/>
    <property type="evidence" value="ECO:0007669"/>
    <property type="project" value="UniProtKB-KW"/>
</dbReference>
<evidence type="ECO:0000256" key="3">
    <source>
        <dbReference type="ARBA" id="ARBA00022679"/>
    </source>
</evidence>
<keyword evidence="5" id="KW-0175">Coiled coil</keyword>
<dbReference type="GO" id="GO:0008170">
    <property type="term" value="F:N-methyltransferase activity"/>
    <property type="evidence" value="ECO:0007669"/>
    <property type="project" value="InterPro"/>
</dbReference>
<evidence type="ECO:0000256" key="4">
    <source>
        <dbReference type="RuleBase" id="RU362026"/>
    </source>
</evidence>
<feature type="coiled-coil region" evidence="5">
    <location>
        <begin position="248"/>
        <end position="282"/>
    </location>
</feature>
<evidence type="ECO:0000256" key="5">
    <source>
        <dbReference type="SAM" id="Coils"/>
    </source>
</evidence>
<evidence type="ECO:0000256" key="2">
    <source>
        <dbReference type="ARBA" id="ARBA00022603"/>
    </source>
</evidence>
<evidence type="ECO:0000259" key="6">
    <source>
        <dbReference type="Pfam" id="PF01555"/>
    </source>
</evidence>
<evidence type="ECO:0000313" key="7">
    <source>
        <dbReference type="EMBL" id="AVR61848.1"/>
    </source>
</evidence>
<evidence type="ECO:0000256" key="1">
    <source>
        <dbReference type="ARBA" id="ARBA00006594"/>
    </source>
</evidence>
<keyword evidence="3 7" id="KW-0808">Transferase</keyword>
<dbReference type="SUPFAM" id="SSF53335">
    <property type="entry name" value="S-adenosyl-L-methionine-dependent methyltransferases"/>
    <property type="match status" value="1"/>
</dbReference>